<dbReference type="InterPro" id="IPR052163">
    <property type="entry name" value="DGC-Regulatory_Protein"/>
</dbReference>
<feature type="transmembrane region" description="Helical" evidence="1">
    <location>
        <begin position="263"/>
        <end position="284"/>
    </location>
</feature>
<dbReference type="InterPro" id="IPR000160">
    <property type="entry name" value="GGDEF_dom"/>
</dbReference>
<proteinExistence type="predicted"/>
<evidence type="ECO:0000313" key="3">
    <source>
        <dbReference type="EMBL" id="TQJ10765.1"/>
    </source>
</evidence>
<keyword evidence="1" id="KW-1133">Transmembrane helix</keyword>
<comment type="caution">
    <text evidence="3">The sequence shown here is derived from an EMBL/GenBank/DDBJ whole genome shotgun (WGS) entry which is preliminary data.</text>
</comment>
<keyword evidence="1" id="KW-0472">Membrane</keyword>
<protein>
    <submittedName>
        <fullName evidence="3">Diguanylate cyclase (GGDEF)-like protein</fullName>
    </submittedName>
</protein>
<feature type="transmembrane region" description="Helical" evidence="1">
    <location>
        <begin position="102"/>
        <end position="123"/>
    </location>
</feature>
<dbReference type="InterPro" id="IPR043128">
    <property type="entry name" value="Rev_trsase/Diguanyl_cyclase"/>
</dbReference>
<reference evidence="3 4" key="1">
    <citation type="submission" date="2019-06" db="EMBL/GenBank/DDBJ databases">
        <title>Sequencing the genomes of 1000 actinobacteria strains.</title>
        <authorList>
            <person name="Klenk H.-P."/>
        </authorList>
    </citation>
    <scope>NUCLEOTIDE SEQUENCE [LARGE SCALE GENOMIC DNA]</scope>
    <source>
        <strain evidence="3 4">DSM 18607</strain>
    </source>
</reference>
<dbReference type="Pfam" id="PF00990">
    <property type="entry name" value="GGDEF"/>
    <property type="match status" value="1"/>
</dbReference>
<evidence type="ECO:0000313" key="4">
    <source>
        <dbReference type="Proteomes" id="UP000317893"/>
    </source>
</evidence>
<feature type="transmembrane region" description="Helical" evidence="1">
    <location>
        <begin position="201"/>
        <end position="221"/>
    </location>
</feature>
<dbReference type="PROSITE" id="PS50887">
    <property type="entry name" value="GGDEF"/>
    <property type="match status" value="1"/>
</dbReference>
<dbReference type="EMBL" id="VFMN01000001">
    <property type="protein sequence ID" value="TQJ10765.1"/>
    <property type="molecule type" value="Genomic_DNA"/>
</dbReference>
<evidence type="ECO:0000256" key="1">
    <source>
        <dbReference type="SAM" id="Phobius"/>
    </source>
</evidence>
<keyword evidence="4" id="KW-1185">Reference proteome</keyword>
<evidence type="ECO:0000259" key="2">
    <source>
        <dbReference type="PROSITE" id="PS50887"/>
    </source>
</evidence>
<dbReference type="SMART" id="SM00267">
    <property type="entry name" value="GGDEF"/>
    <property type="match status" value="1"/>
</dbReference>
<feature type="transmembrane region" description="Helical" evidence="1">
    <location>
        <begin position="165"/>
        <end position="189"/>
    </location>
</feature>
<feature type="transmembrane region" description="Helical" evidence="1">
    <location>
        <begin position="233"/>
        <end position="251"/>
    </location>
</feature>
<dbReference type="CDD" id="cd01949">
    <property type="entry name" value="GGDEF"/>
    <property type="match status" value="1"/>
</dbReference>
<feature type="domain" description="GGDEF" evidence="2">
    <location>
        <begin position="365"/>
        <end position="497"/>
    </location>
</feature>
<sequence length="498" mass="51959">MPVSTPPPAVLVALALSAVTALALLVRLEPGGPVVARLVDDLAQAVAATAAAVCCGRRAHRSTRATAPTWWCYAAATGAWAIGQYAWTYHEAVARGPGRFPSLSDVCFLLFPLLGAAGLLRWPLADGRDPLRRRALLDGVLVAAALFVVAWSVSAGGPTGAGADLLASGAALVAPGADLVHLSLAVAVLSHTRRGRSGLGVLVAALVGLWATDWAFALLVTTGRNGTGSLVDLGWLATMLLVAAAAARTATDRPPRADEPPMASTGCALLPYAAATVGLAVALGDRLAGRDDRVTTAAAAVVVAALLVRQLLAVLDHRTLLRRVLAARDELEHRALHDPLTGLANRSLLDRRLREGLGHHRRDRRGLCLLYVDLDDFKEVNDDHGHEAGDLVLQQVAVRLREAVRSTDTVARLGGDEFAVLLVEADDPSEVAGRIATALAEPVLVGATRVSLGASIGSTIVTADEPTPTAQTLLRRADRAMYDVKRAVRRVAATASLG</sequence>
<accession>A0A542E5Y7</accession>
<dbReference type="AlphaFoldDB" id="A0A542E5Y7"/>
<feature type="transmembrane region" description="Helical" evidence="1">
    <location>
        <begin position="71"/>
        <end position="90"/>
    </location>
</feature>
<feature type="transmembrane region" description="Helical" evidence="1">
    <location>
        <begin position="296"/>
        <end position="315"/>
    </location>
</feature>
<dbReference type="InterPro" id="IPR029787">
    <property type="entry name" value="Nucleotide_cyclase"/>
</dbReference>
<name>A0A542E5Y7_9MICO</name>
<organism evidence="3 4">
    <name type="scientific">Lapillicoccus jejuensis</name>
    <dbReference type="NCBI Taxonomy" id="402171"/>
    <lineage>
        <taxon>Bacteria</taxon>
        <taxon>Bacillati</taxon>
        <taxon>Actinomycetota</taxon>
        <taxon>Actinomycetes</taxon>
        <taxon>Micrococcales</taxon>
        <taxon>Intrasporangiaceae</taxon>
        <taxon>Lapillicoccus</taxon>
    </lineage>
</organism>
<dbReference type="PANTHER" id="PTHR46663">
    <property type="entry name" value="DIGUANYLATE CYCLASE DGCT-RELATED"/>
    <property type="match status" value="1"/>
</dbReference>
<dbReference type="Gene3D" id="3.30.70.270">
    <property type="match status" value="1"/>
</dbReference>
<dbReference type="PANTHER" id="PTHR46663:SF2">
    <property type="entry name" value="GGDEF DOMAIN-CONTAINING PROTEIN"/>
    <property type="match status" value="1"/>
</dbReference>
<dbReference type="NCBIfam" id="TIGR00254">
    <property type="entry name" value="GGDEF"/>
    <property type="match status" value="1"/>
</dbReference>
<dbReference type="Proteomes" id="UP000317893">
    <property type="component" value="Unassembled WGS sequence"/>
</dbReference>
<dbReference type="SUPFAM" id="SSF55073">
    <property type="entry name" value="Nucleotide cyclase"/>
    <property type="match status" value="1"/>
</dbReference>
<gene>
    <name evidence="3" type="ORF">FB458_3903</name>
</gene>
<feature type="transmembrane region" description="Helical" evidence="1">
    <location>
        <begin position="135"/>
        <end position="153"/>
    </location>
</feature>
<keyword evidence="1" id="KW-0812">Transmembrane</keyword>